<dbReference type="PROSITE" id="PS00135">
    <property type="entry name" value="TRYPSIN_SER"/>
    <property type="match status" value="1"/>
</dbReference>
<evidence type="ECO:0000256" key="7">
    <source>
        <dbReference type="SAM" id="SignalP"/>
    </source>
</evidence>
<dbReference type="GO" id="GO:0004252">
    <property type="term" value="F:serine-type endopeptidase activity"/>
    <property type="evidence" value="ECO:0007669"/>
    <property type="project" value="InterPro"/>
</dbReference>
<name>A0A3Q1ERC4_9TELE</name>
<evidence type="ECO:0000256" key="1">
    <source>
        <dbReference type="ARBA" id="ARBA00022670"/>
    </source>
</evidence>
<evidence type="ECO:0000313" key="10">
    <source>
        <dbReference type="Proteomes" id="UP000257200"/>
    </source>
</evidence>
<dbReference type="PROSITE" id="PS50240">
    <property type="entry name" value="TRYPSIN_DOM"/>
    <property type="match status" value="1"/>
</dbReference>
<keyword evidence="2 5" id="KW-0378">Hydrolase</keyword>
<keyword evidence="7" id="KW-0732">Signal</keyword>
<dbReference type="InterPro" id="IPR043504">
    <property type="entry name" value="Peptidase_S1_PA_chymotrypsin"/>
</dbReference>
<dbReference type="GO" id="GO:0006508">
    <property type="term" value="P:proteolysis"/>
    <property type="evidence" value="ECO:0007669"/>
    <property type="project" value="UniProtKB-KW"/>
</dbReference>
<reference evidence="9" key="1">
    <citation type="submission" date="2025-08" db="UniProtKB">
        <authorList>
            <consortium name="Ensembl"/>
        </authorList>
    </citation>
    <scope>IDENTIFICATION</scope>
</reference>
<dbReference type="PRINTS" id="PR00722">
    <property type="entry name" value="CHYMOTRYPSIN"/>
</dbReference>
<feature type="compositionally biased region" description="Polar residues" evidence="6">
    <location>
        <begin position="339"/>
        <end position="353"/>
    </location>
</feature>
<protein>
    <submittedName>
        <fullName evidence="9">Serine protease 60.3</fullName>
    </submittedName>
</protein>
<accession>A0A3Q1ERC4</accession>
<dbReference type="PROSITE" id="PS00134">
    <property type="entry name" value="TRYPSIN_HIS"/>
    <property type="match status" value="1"/>
</dbReference>
<evidence type="ECO:0000256" key="5">
    <source>
        <dbReference type="RuleBase" id="RU363034"/>
    </source>
</evidence>
<evidence type="ECO:0000259" key="8">
    <source>
        <dbReference type="PROSITE" id="PS50240"/>
    </source>
</evidence>
<dbReference type="InterPro" id="IPR033116">
    <property type="entry name" value="TRYPSIN_SER"/>
</dbReference>
<dbReference type="STRING" id="80966.ENSAPOP00000007466"/>
<dbReference type="Proteomes" id="UP000257200">
    <property type="component" value="Unplaced"/>
</dbReference>
<evidence type="ECO:0000256" key="2">
    <source>
        <dbReference type="ARBA" id="ARBA00022801"/>
    </source>
</evidence>
<feature type="chain" id="PRO_5018619178" evidence="7">
    <location>
        <begin position="27"/>
        <end position="395"/>
    </location>
</feature>
<evidence type="ECO:0000256" key="3">
    <source>
        <dbReference type="ARBA" id="ARBA00022825"/>
    </source>
</evidence>
<feature type="region of interest" description="Disordered" evidence="6">
    <location>
        <begin position="339"/>
        <end position="359"/>
    </location>
</feature>
<keyword evidence="3 5" id="KW-0720">Serine protease</keyword>
<organism evidence="9 10">
    <name type="scientific">Acanthochromis polyacanthus</name>
    <name type="common">spiny chromis</name>
    <dbReference type="NCBI Taxonomy" id="80966"/>
    <lineage>
        <taxon>Eukaryota</taxon>
        <taxon>Metazoa</taxon>
        <taxon>Chordata</taxon>
        <taxon>Craniata</taxon>
        <taxon>Vertebrata</taxon>
        <taxon>Euteleostomi</taxon>
        <taxon>Actinopterygii</taxon>
        <taxon>Neopterygii</taxon>
        <taxon>Teleostei</taxon>
        <taxon>Neoteleostei</taxon>
        <taxon>Acanthomorphata</taxon>
        <taxon>Ovalentaria</taxon>
        <taxon>Pomacentridae</taxon>
        <taxon>Acanthochromis</taxon>
    </lineage>
</organism>
<dbReference type="CDD" id="cd00190">
    <property type="entry name" value="Tryp_SPc"/>
    <property type="match status" value="1"/>
</dbReference>
<dbReference type="InParanoid" id="A0A3Q1ERC4"/>
<dbReference type="FunFam" id="2.40.10.10:FF:000057">
    <property type="entry name" value="Zgc:100868"/>
    <property type="match status" value="1"/>
</dbReference>
<dbReference type="SMART" id="SM00020">
    <property type="entry name" value="Tryp_SPc"/>
    <property type="match status" value="1"/>
</dbReference>
<dbReference type="Gene3D" id="2.40.10.10">
    <property type="entry name" value="Trypsin-like serine proteases"/>
    <property type="match status" value="1"/>
</dbReference>
<feature type="domain" description="Peptidase S1" evidence="8">
    <location>
        <begin position="46"/>
        <end position="275"/>
    </location>
</feature>
<sequence length="395" mass="42869">MNSLTPVSTPFLSLFLILFCFYCVSLQDAVHSWTVICGTAPLNTRIVGGEDAAAGTWPWQASLHNSFGHFCGGSLINNEWILTAAHCFSSPTGFIVYLGRDTQQSLNPNEVSRTLSRVIRHENYSSTTNDNDIALLQLSSSVEFNNFIRPCCLAADGSVFPGGTSCWVTGWGDIRSGVSLPSPQRLQEVNVPIVTNSDCSNSYGGITDNMICAGLTEGGKDSCQGDSGGPLVSKNDSIWVLAGVVSFGNGCAEPNFPGVYARVSQYQSWINSFIATNRPGFVSFQADSSLTTGAAPFVSMSLLLTVLPVIFSVEKQSKLKSICQSPKLTMELSNNLKPKTNQVQKWSKPNQNQRSKRKKKCKKKCTMSYWLCLTGPHVASVIISCPVDHYPVCKT</sequence>
<reference evidence="9" key="2">
    <citation type="submission" date="2025-09" db="UniProtKB">
        <authorList>
            <consortium name="Ensembl"/>
        </authorList>
    </citation>
    <scope>IDENTIFICATION</scope>
</reference>
<keyword evidence="1 5" id="KW-0645">Protease</keyword>
<dbReference type="InterPro" id="IPR001314">
    <property type="entry name" value="Peptidase_S1A"/>
</dbReference>
<dbReference type="InterPro" id="IPR018114">
    <property type="entry name" value="TRYPSIN_HIS"/>
</dbReference>
<keyword evidence="4" id="KW-1015">Disulfide bond</keyword>
<dbReference type="GeneTree" id="ENSGT00940000163852"/>
<evidence type="ECO:0000313" key="9">
    <source>
        <dbReference type="Ensembl" id="ENSAPOP00000007466.1"/>
    </source>
</evidence>
<dbReference type="Ensembl" id="ENSAPOT00000004894.1">
    <property type="protein sequence ID" value="ENSAPOP00000007466.1"/>
    <property type="gene ID" value="ENSAPOG00000009756.1"/>
</dbReference>
<keyword evidence="10" id="KW-1185">Reference proteome</keyword>
<dbReference type="SUPFAM" id="SSF50494">
    <property type="entry name" value="Trypsin-like serine proteases"/>
    <property type="match status" value="1"/>
</dbReference>
<dbReference type="InterPro" id="IPR009003">
    <property type="entry name" value="Peptidase_S1_PA"/>
</dbReference>
<dbReference type="AlphaFoldDB" id="A0A3Q1ERC4"/>
<dbReference type="Pfam" id="PF00089">
    <property type="entry name" value="Trypsin"/>
    <property type="match status" value="1"/>
</dbReference>
<dbReference type="PANTHER" id="PTHR24252:SF7">
    <property type="entry name" value="HYALIN"/>
    <property type="match status" value="1"/>
</dbReference>
<evidence type="ECO:0000256" key="4">
    <source>
        <dbReference type="ARBA" id="ARBA00023157"/>
    </source>
</evidence>
<dbReference type="InterPro" id="IPR001254">
    <property type="entry name" value="Trypsin_dom"/>
</dbReference>
<evidence type="ECO:0000256" key="6">
    <source>
        <dbReference type="SAM" id="MobiDB-lite"/>
    </source>
</evidence>
<proteinExistence type="predicted"/>
<feature type="signal peptide" evidence="7">
    <location>
        <begin position="1"/>
        <end position="26"/>
    </location>
</feature>
<dbReference type="PANTHER" id="PTHR24252">
    <property type="entry name" value="ACROSIN-RELATED"/>
    <property type="match status" value="1"/>
</dbReference>